<dbReference type="Proteomes" id="UP000441523">
    <property type="component" value="Unassembled WGS sequence"/>
</dbReference>
<evidence type="ECO:0000256" key="2">
    <source>
        <dbReference type="SAM" id="Phobius"/>
    </source>
</evidence>
<reference evidence="3 4" key="1">
    <citation type="submission" date="2019-09" db="EMBL/GenBank/DDBJ databases">
        <title>YIM 132548 draft genome.</title>
        <authorList>
            <person name="Jiang L."/>
        </authorList>
    </citation>
    <scope>NUCLEOTIDE SEQUENCE [LARGE SCALE GENOMIC DNA]</scope>
    <source>
        <strain evidence="3 4">YIM 132548</strain>
    </source>
</reference>
<keyword evidence="4" id="KW-1185">Reference proteome</keyword>
<gene>
    <name evidence="3" type="ORF">F6X51_00330</name>
</gene>
<feature type="transmembrane region" description="Helical" evidence="2">
    <location>
        <begin position="292"/>
        <end position="318"/>
    </location>
</feature>
<feature type="transmembrane region" description="Helical" evidence="2">
    <location>
        <begin position="194"/>
        <end position="214"/>
    </location>
</feature>
<feature type="region of interest" description="Disordered" evidence="1">
    <location>
        <begin position="150"/>
        <end position="181"/>
    </location>
</feature>
<accession>A0A6N6MX73</accession>
<keyword evidence="2" id="KW-0472">Membrane</keyword>
<feature type="transmembrane region" description="Helical" evidence="2">
    <location>
        <begin position="235"/>
        <end position="253"/>
    </location>
</feature>
<feature type="transmembrane region" description="Helical" evidence="2">
    <location>
        <begin position="109"/>
        <end position="128"/>
    </location>
</feature>
<protein>
    <submittedName>
        <fullName evidence="3">DUF2232 domain-containing protein</fullName>
    </submittedName>
</protein>
<dbReference type="EMBL" id="VZZJ01000001">
    <property type="protein sequence ID" value="KAB1076029.1"/>
    <property type="molecule type" value="Genomic_DNA"/>
</dbReference>
<name>A0A6N6MX73_9HYPH</name>
<keyword evidence="2" id="KW-0812">Transmembrane</keyword>
<feature type="transmembrane region" description="Helical" evidence="2">
    <location>
        <begin position="6"/>
        <end position="23"/>
    </location>
</feature>
<dbReference type="AlphaFoldDB" id="A0A6N6MX73"/>
<evidence type="ECO:0000313" key="3">
    <source>
        <dbReference type="EMBL" id="KAB1076029.1"/>
    </source>
</evidence>
<evidence type="ECO:0000313" key="4">
    <source>
        <dbReference type="Proteomes" id="UP000441523"/>
    </source>
</evidence>
<evidence type="ECO:0000256" key="1">
    <source>
        <dbReference type="SAM" id="MobiDB-lite"/>
    </source>
</evidence>
<organism evidence="3 4">
    <name type="scientific">Methylobacterium planeticum</name>
    <dbReference type="NCBI Taxonomy" id="2615211"/>
    <lineage>
        <taxon>Bacteria</taxon>
        <taxon>Pseudomonadati</taxon>
        <taxon>Pseudomonadota</taxon>
        <taxon>Alphaproteobacteria</taxon>
        <taxon>Hyphomicrobiales</taxon>
        <taxon>Methylobacteriaceae</taxon>
        <taxon>Methylobacterium</taxon>
    </lineage>
</organism>
<comment type="caution">
    <text evidence="3">The sequence shown here is derived from an EMBL/GenBank/DDBJ whole genome shotgun (WGS) entry which is preliminary data.</text>
</comment>
<feature type="compositionally biased region" description="Low complexity" evidence="1">
    <location>
        <begin position="171"/>
        <end position="181"/>
    </location>
</feature>
<feature type="transmembrane region" description="Helical" evidence="2">
    <location>
        <begin position="30"/>
        <end position="49"/>
    </location>
</feature>
<dbReference type="RefSeq" id="WP_150960863.1">
    <property type="nucleotide sequence ID" value="NZ_VZZJ01000001.1"/>
</dbReference>
<keyword evidence="2" id="KW-1133">Transmembrane helix</keyword>
<proteinExistence type="predicted"/>
<sequence>MVQSLGIGIGAGLVSALLFGVLLKATPLAIVLYLLAPLPILIVGLGWSHKAALTAAATGTAALAIFVSPFLGLGFSAYLAVPAWWLAYLALLGRPGADGSLEWYPTGRLLGWTAATAALAFVAIAVIASPNYDTFQSQLREMSGSLVQLQTRGASAPENPATPDQAPPSSPGAGASAPPAGDQKAEVADALARIAPALATQGLALLLTLYLWAAARIVQISGRLPRPWPDLPSTMMPRTVLVLLAASVILGFLPGYAGVLGMALAGSLSAAFALQGLCAFHDRSRGRPARGALLFGLYLILFVTQGIALFALTLFGIADTALNLRRPKEGAGRP</sequence>
<feature type="transmembrane region" description="Helical" evidence="2">
    <location>
        <begin position="61"/>
        <end position="88"/>
    </location>
</feature>